<sequence length="150" mass="16501">MSQSSTRKLTYYDVLGIQPSASGVQVRQAYREKSKLYHPDTTQLPLSLAREKFEALNQAYAVLNSPILRQQYDLRQERLGGNAETTPSGTKAQDKKDSWRGGLGVQGVERPLSAGEIFALFILGLAFLGCLVLAIVVGISRGELMLQAWS</sequence>
<organism evidence="4 5">
    <name type="scientific">Pseudocalidococcus azoricus BACA0444</name>
    <dbReference type="NCBI Taxonomy" id="2918990"/>
    <lineage>
        <taxon>Bacteria</taxon>
        <taxon>Bacillati</taxon>
        <taxon>Cyanobacteriota</taxon>
        <taxon>Cyanophyceae</taxon>
        <taxon>Acaryochloridales</taxon>
        <taxon>Thermosynechococcaceae</taxon>
        <taxon>Pseudocalidococcus</taxon>
        <taxon>Pseudocalidococcus azoricus</taxon>
    </lineage>
</organism>
<reference evidence="5" key="1">
    <citation type="submission" date="2023-07" db="EMBL/GenBank/DDBJ databases">
        <authorList>
            <person name="Luz R."/>
            <person name="Cordeiro R."/>
            <person name="Fonseca A."/>
            <person name="Goncalves V."/>
        </authorList>
    </citation>
    <scope>NUCLEOTIDE SEQUENCE [LARGE SCALE GENOMIC DNA]</scope>
    <source>
        <strain evidence="5">BACA0444</strain>
    </source>
</reference>
<feature type="region of interest" description="Disordered" evidence="1">
    <location>
        <begin position="78"/>
        <end position="98"/>
    </location>
</feature>
<dbReference type="SMART" id="SM00271">
    <property type="entry name" value="DnaJ"/>
    <property type="match status" value="1"/>
</dbReference>
<dbReference type="EMBL" id="JAVMIP010000002">
    <property type="protein sequence ID" value="MDS3859770.1"/>
    <property type="molecule type" value="Genomic_DNA"/>
</dbReference>
<dbReference type="InterPro" id="IPR001623">
    <property type="entry name" value="DnaJ_domain"/>
</dbReference>
<name>A0AAE4JUY0_9CYAN</name>
<dbReference type="PANTHER" id="PTHR44825">
    <property type="match status" value="1"/>
</dbReference>
<comment type="caution">
    <text evidence="4">The sequence shown here is derived from an EMBL/GenBank/DDBJ whole genome shotgun (WGS) entry which is preliminary data.</text>
</comment>
<feature type="domain" description="J" evidence="3">
    <location>
        <begin position="10"/>
        <end position="76"/>
    </location>
</feature>
<dbReference type="InterPro" id="IPR052763">
    <property type="entry name" value="DnaJ_C4"/>
</dbReference>
<feature type="transmembrane region" description="Helical" evidence="2">
    <location>
        <begin position="117"/>
        <end position="140"/>
    </location>
</feature>
<dbReference type="AlphaFoldDB" id="A0AAE4JUY0"/>
<accession>A0AAE4JUY0</accession>
<keyword evidence="2" id="KW-1133">Transmembrane helix</keyword>
<dbReference type="Gene3D" id="1.10.287.110">
    <property type="entry name" value="DnaJ domain"/>
    <property type="match status" value="1"/>
</dbReference>
<dbReference type="PRINTS" id="PR00625">
    <property type="entry name" value="JDOMAIN"/>
</dbReference>
<gene>
    <name evidence="4" type="ORF">RIF25_03000</name>
</gene>
<keyword evidence="5" id="KW-1185">Reference proteome</keyword>
<dbReference type="PANTHER" id="PTHR44825:SF1">
    <property type="entry name" value="DNAJ HOMOLOG SUBFAMILY C MEMBER 4"/>
    <property type="match status" value="1"/>
</dbReference>
<protein>
    <submittedName>
        <fullName evidence="4">J domain-containing protein</fullName>
    </submittedName>
</protein>
<dbReference type="Proteomes" id="UP001268256">
    <property type="component" value="Unassembled WGS sequence"/>
</dbReference>
<evidence type="ECO:0000313" key="4">
    <source>
        <dbReference type="EMBL" id="MDS3859770.1"/>
    </source>
</evidence>
<keyword evidence="2" id="KW-0812">Transmembrane</keyword>
<dbReference type="InterPro" id="IPR036869">
    <property type="entry name" value="J_dom_sf"/>
</dbReference>
<evidence type="ECO:0000256" key="2">
    <source>
        <dbReference type="SAM" id="Phobius"/>
    </source>
</evidence>
<proteinExistence type="predicted"/>
<keyword evidence="2" id="KW-0472">Membrane</keyword>
<dbReference type="SUPFAM" id="SSF46565">
    <property type="entry name" value="Chaperone J-domain"/>
    <property type="match status" value="1"/>
</dbReference>
<evidence type="ECO:0000313" key="5">
    <source>
        <dbReference type="Proteomes" id="UP001268256"/>
    </source>
</evidence>
<evidence type="ECO:0000256" key="1">
    <source>
        <dbReference type="SAM" id="MobiDB-lite"/>
    </source>
</evidence>
<dbReference type="CDD" id="cd06257">
    <property type="entry name" value="DnaJ"/>
    <property type="match status" value="1"/>
</dbReference>
<evidence type="ECO:0000259" key="3">
    <source>
        <dbReference type="PROSITE" id="PS50076"/>
    </source>
</evidence>
<dbReference type="Pfam" id="PF00226">
    <property type="entry name" value="DnaJ"/>
    <property type="match status" value="1"/>
</dbReference>
<dbReference type="RefSeq" id="WP_322877075.1">
    <property type="nucleotide sequence ID" value="NZ_JAVMIP010000002.1"/>
</dbReference>
<dbReference type="PROSITE" id="PS50076">
    <property type="entry name" value="DNAJ_2"/>
    <property type="match status" value="1"/>
</dbReference>